<evidence type="ECO:0000313" key="3">
    <source>
        <dbReference type="WBParaSite" id="BXY_0713200.1"/>
    </source>
</evidence>
<evidence type="ECO:0000313" key="2">
    <source>
        <dbReference type="Proteomes" id="UP000095284"/>
    </source>
</evidence>
<organism evidence="2 3">
    <name type="scientific">Bursaphelenchus xylophilus</name>
    <name type="common">Pinewood nematode worm</name>
    <name type="synonym">Aphelenchoides xylophilus</name>
    <dbReference type="NCBI Taxonomy" id="6326"/>
    <lineage>
        <taxon>Eukaryota</taxon>
        <taxon>Metazoa</taxon>
        <taxon>Ecdysozoa</taxon>
        <taxon>Nematoda</taxon>
        <taxon>Chromadorea</taxon>
        <taxon>Rhabditida</taxon>
        <taxon>Tylenchina</taxon>
        <taxon>Tylenchomorpha</taxon>
        <taxon>Aphelenchoidea</taxon>
        <taxon>Aphelenchoididae</taxon>
        <taxon>Bursaphelenchus</taxon>
    </lineage>
</organism>
<reference evidence="3" key="1">
    <citation type="submission" date="2016-11" db="UniProtKB">
        <authorList>
            <consortium name="WormBaseParasite"/>
        </authorList>
    </citation>
    <scope>IDENTIFICATION</scope>
</reference>
<dbReference type="WBParaSite" id="BXY_0713200.1">
    <property type="protein sequence ID" value="BXY_0713200.1"/>
    <property type="gene ID" value="BXY_0713200"/>
</dbReference>
<dbReference type="Gene3D" id="3.40.630.90">
    <property type="match status" value="1"/>
</dbReference>
<evidence type="ECO:0000259" key="1">
    <source>
        <dbReference type="Pfam" id="PF24524"/>
    </source>
</evidence>
<dbReference type="eggNOG" id="ENOG502S6JJ">
    <property type="taxonomic scope" value="Eukaryota"/>
</dbReference>
<dbReference type="Proteomes" id="UP000095284">
    <property type="component" value="Unplaced"/>
</dbReference>
<name>A0A1I7S2A3_BURXY</name>
<dbReference type="AlphaFoldDB" id="A0A1I7S2A3"/>
<sequence length="352" mass="39489">MAYNLPFLAQRISAQVVRKKMCNLQSSVPIAKSRSIPAKAPLPVDGIPGNTISNVKSDDGKTVATAALMRVSHNMAYFSLIHVDSVIAQKAVTVSTPEDDPLNLKLGEIYDNLPFRHHYPIYIQVHHNNPERLVLEHLLDNLAETVLGRNNLELKKNVTIDLLDSDGDAHFRDRLGFFVTDRQQFVQLTVAAAEAGKVLKKSSDYKVEKFRATEFQDLVDFDNTLSTQTRDEFLEALTKKVQVFVVKPAKQVVIDEDEKKPLALAGYAFVHGDRILSLYADNDEIAQTLLSGIVEATKAKQFTLATSTSHWRQLAALPNTQSRPIYRRHTRAVPANVKWDRIFAFNVGINLF</sequence>
<dbReference type="Pfam" id="PF24524">
    <property type="entry name" value="DUF7596"/>
    <property type="match status" value="1"/>
</dbReference>
<accession>A0A1I7S2A3</accession>
<proteinExistence type="predicted"/>
<dbReference type="InterPro" id="IPR056017">
    <property type="entry name" value="DUF7596"/>
</dbReference>
<protein>
    <submittedName>
        <fullName evidence="3">AfsA domain-containing protein</fullName>
    </submittedName>
</protein>
<feature type="domain" description="DUF7596" evidence="1">
    <location>
        <begin position="37"/>
        <end position="179"/>
    </location>
</feature>